<comment type="similarity">
    <text evidence="1">Belongs to the membrane fusion protein (MFP) (TC 8.A.1) family.</text>
</comment>
<dbReference type="AlphaFoldDB" id="G9WMB0"/>
<dbReference type="Pfam" id="PF25990">
    <property type="entry name" value="Beta-barrel_YknX"/>
    <property type="match status" value="1"/>
</dbReference>
<dbReference type="PRINTS" id="PR01490">
    <property type="entry name" value="RTXTOXIND"/>
</dbReference>
<keyword evidence="4" id="KW-0812">Transmembrane</keyword>
<feature type="region of interest" description="Disordered" evidence="3">
    <location>
        <begin position="420"/>
        <end position="453"/>
    </location>
</feature>
<dbReference type="Gene3D" id="2.40.50.100">
    <property type="match status" value="1"/>
</dbReference>
<dbReference type="Proteomes" id="UP000018461">
    <property type="component" value="Unassembled WGS sequence"/>
</dbReference>
<dbReference type="Pfam" id="PF25917">
    <property type="entry name" value="BSH_RND"/>
    <property type="match status" value="1"/>
</dbReference>
<dbReference type="InterPro" id="IPR058636">
    <property type="entry name" value="Beta-barrel_YknX"/>
</dbReference>
<feature type="compositionally biased region" description="Low complexity" evidence="3">
    <location>
        <begin position="439"/>
        <end position="453"/>
    </location>
</feature>
<evidence type="ECO:0000256" key="3">
    <source>
        <dbReference type="SAM" id="MobiDB-lite"/>
    </source>
</evidence>
<name>G9WMB0_9FIRM</name>
<evidence type="ECO:0000259" key="5">
    <source>
        <dbReference type="Pfam" id="PF25917"/>
    </source>
</evidence>
<accession>G9WMB0</accession>
<evidence type="ECO:0000256" key="4">
    <source>
        <dbReference type="SAM" id="Phobius"/>
    </source>
</evidence>
<evidence type="ECO:0000256" key="2">
    <source>
        <dbReference type="SAM" id="Coils"/>
    </source>
</evidence>
<dbReference type="GO" id="GO:0015562">
    <property type="term" value="F:efflux transmembrane transporter activity"/>
    <property type="evidence" value="ECO:0007669"/>
    <property type="project" value="TreeGrafter"/>
</dbReference>
<evidence type="ECO:0000256" key="1">
    <source>
        <dbReference type="ARBA" id="ARBA00009477"/>
    </source>
</evidence>
<dbReference type="EMBL" id="AFZC02000003">
    <property type="protein sequence ID" value="EHL12456.1"/>
    <property type="molecule type" value="Genomic_DNA"/>
</dbReference>
<feature type="transmembrane region" description="Helical" evidence="4">
    <location>
        <begin position="32"/>
        <end position="51"/>
    </location>
</feature>
<evidence type="ECO:0000313" key="7">
    <source>
        <dbReference type="EMBL" id="EHL12456.1"/>
    </source>
</evidence>
<evidence type="ECO:0000313" key="8">
    <source>
        <dbReference type="Proteomes" id="UP000018461"/>
    </source>
</evidence>
<comment type="caution">
    <text evidence="7">The sequence shown here is derived from an EMBL/GenBank/DDBJ whole genome shotgun (WGS) entry which is preliminary data.</text>
</comment>
<dbReference type="Gene3D" id="2.40.30.170">
    <property type="match status" value="1"/>
</dbReference>
<proteinExistence type="inferred from homology"/>
<dbReference type="GO" id="GO:1990281">
    <property type="term" value="C:efflux pump complex"/>
    <property type="evidence" value="ECO:0007669"/>
    <property type="project" value="TreeGrafter"/>
</dbReference>
<reference evidence="7" key="2">
    <citation type="submission" date="2013-03" db="EMBL/GenBank/DDBJ databases">
        <title>The Genome Sequence of Oribacterium sp. ACB1.</title>
        <authorList>
            <consortium name="The Broad Institute Genomics Platform"/>
            <consortium name="The Broad Institute Genome Sequencing Center for Infectious Disease"/>
            <person name="Earl A."/>
            <person name="Ward D."/>
            <person name="Feldgarden M."/>
            <person name="Gevers D."/>
            <person name="Sizova M."/>
            <person name="Hazen A."/>
            <person name="Epstein S."/>
            <person name="Walker B."/>
            <person name="Young S."/>
            <person name="Zeng Q."/>
            <person name="Gargeya S."/>
            <person name="Fitzgerald M."/>
            <person name="Haas B."/>
            <person name="Abouelleil A."/>
            <person name="Allen A.W."/>
            <person name="Alvarado L."/>
            <person name="Arachchi H.M."/>
            <person name="Berlin A.M."/>
            <person name="Chapman S.B."/>
            <person name="Gainer-Dewar J."/>
            <person name="Goldberg J."/>
            <person name="Griggs A."/>
            <person name="Gujja S."/>
            <person name="Hansen M."/>
            <person name="Howarth C."/>
            <person name="Imamovic A."/>
            <person name="Ireland A."/>
            <person name="Larimer J."/>
            <person name="McCowan C."/>
            <person name="Murphy C."/>
            <person name="Pearson M."/>
            <person name="Poon T.W."/>
            <person name="Priest M."/>
            <person name="Roberts A."/>
            <person name="Saif S."/>
            <person name="Shea T."/>
            <person name="Sisk P."/>
            <person name="Sykes S."/>
            <person name="Wortman J."/>
            <person name="Nusbaum C."/>
            <person name="Birren B."/>
        </authorList>
    </citation>
    <scope>NUCLEOTIDE SEQUENCE [LARGE SCALE GENOMIC DNA]</scope>
    <source>
        <strain evidence="7">ACB1</strain>
    </source>
</reference>
<keyword evidence="8" id="KW-1185">Reference proteome</keyword>
<feature type="domain" description="YknX-like beta-barrel" evidence="6">
    <location>
        <begin position="275"/>
        <end position="348"/>
    </location>
</feature>
<reference evidence="7" key="1">
    <citation type="submission" date="2011-08" db="EMBL/GenBank/DDBJ databases">
        <authorList>
            <consortium name="The Broad Institute Genome Sequencing Platform"/>
            <person name="Earl A."/>
            <person name="Ward D."/>
            <person name="Feldgarden M."/>
            <person name="Gevers D."/>
            <person name="Sizova M."/>
            <person name="Hazen A."/>
            <person name="Epstein S."/>
            <person name="Young S.K."/>
            <person name="Zeng Q."/>
            <person name="Gargeya S."/>
            <person name="Fitzgerald M."/>
            <person name="Haas B."/>
            <person name="Abouelleil A."/>
            <person name="Alvarado L."/>
            <person name="Arachchi H.M."/>
            <person name="Berlin A."/>
            <person name="Brown A."/>
            <person name="Chapman S.B."/>
            <person name="Chen Z."/>
            <person name="Dunbar C."/>
            <person name="Freedman E."/>
            <person name="Gearin G."/>
            <person name="Gellesch M."/>
            <person name="Goldberg J."/>
            <person name="Griggs A."/>
            <person name="Gujja S."/>
            <person name="Heiman D."/>
            <person name="Howarth C."/>
            <person name="Larson L."/>
            <person name="Lui A."/>
            <person name="MacDonald P.J.P."/>
            <person name="Montmayeur A."/>
            <person name="Murphy C."/>
            <person name="Neiman D."/>
            <person name="Pearson M."/>
            <person name="Priest M."/>
            <person name="Roberts A."/>
            <person name="Saif S."/>
            <person name="Shea T."/>
            <person name="Shenoy N."/>
            <person name="Sisk P."/>
            <person name="Stolte C."/>
            <person name="Sykes S."/>
            <person name="Wortman J."/>
            <person name="Nusbaum C."/>
            <person name="Birren B."/>
        </authorList>
    </citation>
    <scope>NUCLEOTIDE SEQUENCE</scope>
    <source>
        <strain evidence="7">ACB1</strain>
    </source>
</reference>
<keyword evidence="4" id="KW-0472">Membrane</keyword>
<dbReference type="PATRIC" id="fig|796943.3.peg.890"/>
<dbReference type="PANTHER" id="PTHR30469:SF33">
    <property type="entry name" value="SLR1207 PROTEIN"/>
    <property type="match status" value="1"/>
</dbReference>
<keyword evidence="2" id="KW-0175">Coiled coil</keyword>
<dbReference type="Gene3D" id="2.40.420.20">
    <property type="match status" value="1"/>
</dbReference>
<dbReference type="PANTHER" id="PTHR30469">
    <property type="entry name" value="MULTIDRUG RESISTANCE PROTEIN MDTA"/>
    <property type="match status" value="1"/>
</dbReference>
<protein>
    <submittedName>
        <fullName evidence="7">Efflux transporter, RND family, MFP subunit</fullName>
    </submittedName>
</protein>
<evidence type="ECO:0000259" key="6">
    <source>
        <dbReference type="Pfam" id="PF25990"/>
    </source>
</evidence>
<dbReference type="SUPFAM" id="SSF111369">
    <property type="entry name" value="HlyD-like secretion proteins"/>
    <property type="match status" value="2"/>
</dbReference>
<sequence length="453" mass="48464">MKEEEKQGGDISEKVEKLLNEKPKKKKGKKKWIFLGLLLLFVLFILKNLLFPGKATGMLVNTESLSKADIQEKLSVSGPVSGTQSQHVTSALHAKVKEILVKEGDKVTEGQLIAKLDTKDVEEALEAAKTQVDLAKANKEDAQKNTKAEYAKVQTAYNNALLDFQRKSSLLESGDISQSEYEQAESALKDAKASLGSFKVSGGNVQVSESYDLQIKSAEEGLKKAQSAVDSAEIKAPISGTITRVNVEAGQFADNLLDGKPMFTVENLDQLELSISVSEYSIGKLSLRQKAIISADILGEDKLEGEVSSISPTGEAKGGNTAERVIPIKIKIDGDKKGLLSGITAKADIVLSEAKNVFVVPLSAVTTGEDGNSQIYFVEDGKIHIVPVKTGVESDVSVEVSPLKEDAAFKEGDHFVSAPDPSLTEGLAVSEMPKDSVRESVSASESGVVVKSN</sequence>
<dbReference type="InterPro" id="IPR058625">
    <property type="entry name" value="MdtA-like_BSH"/>
</dbReference>
<dbReference type="RefSeq" id="WP_009534356.1">
    <property type="nucleotide sequence ID" value="NZ_KE148312.1"/>
</dbReference>
<organism evidence="7 8">
    <name type="scientific">Oribacterium parvum ACB1</name>
    <dbReference type="NCBI Taxonomy" id="796943"/>
    <lineage>
        <taxon>Bacteria</taxon>
        <taxon>Bacillati</taxon>
        <taxon>Bacillota</taxon>
        <taxon>Clostridia</taxon>
        <taxon>Lachnospirales</taxon>
        <taxon>Lachnospiraceae</taxon>
        <taxon>Oribacterium</taxon>
    </lineage>
</organism>
<dbReference type="NCBIfam" id="TIGR01730">
    <property type="entry name" value="RND_mfp"/>
    <property type="match status" value="1"/>
</dbReference>
<dbReference type="HOGENOM" id="CLU_018816_14_5_9"/>
<keyword evidence="4" id="KW-1133">Transmembrane helix</keyword>
<dbReference type="STRING" id="796943.HMPREF9625_00493"/>
<feature type="domain" description="Multidrug resistance protein MdtA-like barrel-sandwich hybrid" evidence="5">
    <location>
        <begin position="88"/>
        <end position="255"/>
    </location>
</feature>
<dbReference type="InterPro" id="IPR006143">
    <property type="entry name" value="RND_pump_MFP"/>
</dbReference>
<gene>
    <name evidence="7" type="ORF">HMPREF9625_00493</name>
</gene>
<dbReference type="Gene3D" id="1.10.287.470">
    <property type="entry name" value="Helix hairpin bin"/>
    <property type="match status" value="1"/>
</dbReference>
<feature type="coiled-coil region" evidence="2">
    <location>
        <begin position="118"/>
        <end position="145"/>
    </location>
</feature>